<dbReference type="RefSeq" id="WP_066492582.1">
    <property type="nucleotide sequence ID" value="NZ_LT596207.1"/>
</dbReference>
<evidence type="ECO:0000313" key="4">
    <source>
        <dbReference type="Proteomes" id="UP000318080"/>
    </source>
</evidence>
<keyword evidence="4" id="KW-1185">Reference proteome</keyword>
<dbReference type="Pfam" id="PF00582">
    <property type="entry name" value="Usp"/>
    <property type="match status" value="2"/>
</dbReference>
<feature type="domain" description="UspA" evidence="2">
    <location>
        <begin position="187"/>
        <end position="322"/>
    </location>
</feature>
<comment type="similarity">
    <text evidence="1">Belongs to the universal stress protein A family.</text>
</comment>
<dbReference type="InterPro" id="IPR006016">
    <property type="entry name" value="UspA"/>
</dbReference>
<dbReference type="Gene3D" id="3.40.50.12370">
    <property type="match status" value="1"/>
</dbReference>
<feature type="domain" description="UspA" evidence="2">
    <location>
        <begin position="31"/>
        <end position="163"/>
    </location>
</feature>
<dbReference type="AlphaFoldDB" id="A0A540R844"/>
<protein>
    <submittedName>
        <fullName evidence="3">Universal stress protein</fullName>
    </submittedName>
</protein>
<organism evidence="3 4">
    <name type="scientific">Corynebacterium phoceense</name>
    <dbReference type="NCBI Taxonomy" id="1686286"/>
    <lineage>
        <taxon>Bacteria</taxon>
        <taxon>Bacillati</taxon>
        <taxon>Actinomycetota</taxon>
        <taxon>Actinomycetes</taxon>
        <taxon>Mycobacteriales</taxon>
        <taxon>Corynebacteriaceae</taxon>
        <taxon>Corynebacterium</taxon>
    </lineage>
</organism>
<proteinExistence type="inferred from homology"/>
<comment type="caution">
    <text evidence="3">The sequence shown here is derived from an EMBL/GenBank/DDBJ whole genome shotgun (WGS) entry which is preliminary data.</text>
</comment>
<evidence type="ECO:0000259" key="2">
    <source>
        <dbReference type="Pfam" id="PF00582"/>
    </source>
</evidence>
<dbReference type="SUPFAM" id="SSF52402">
    <property type="entry name" value="Adenine nucleotide alpha hydrolases-like"/>
    <property type="match status" value="2"/>
</dbReference>
<dbReference type="PANTHER" id="PTHR46268:SF6">
    <property type="entry name" value="UNIVERSAL STRESS PROTEIN UP12"/>
    <property type="match status" value="1"/>
</dbReference>
<gene>
    <name evidence="3" type="ORF">EJK80_05115</name>
</gene>
<reference evidence="3 4" key="1">
    <citation type="submission" date="2019-06" db="EMBL/GenBank/DDBJ databases">
        <title>Draft genome of C. phoceense Strain 272.</title>
        <authorList>
            <person name="Pacheco L.G.C."/>
            <person name="Barberis C.M."/>
            <person name="Almuzara M.N."/>
            <person name="Traglia G.M."/>
            <person name="Santos C.S."/>
            <person name="Rocha D.J.P.G."/>
            <person name="Aguiar E.R.G.R."/>
            <person name="Vay C.A."/>
        </authorList>
    </citation>
    <scope>NUCLEOTIDE SEQUENCE [LARGE SCALE GENOMIC DNA]</scope>
    <source>
        <strain evidence="3 4">272</strain>
    </source>
</reference>
<evidence type="ECO:0000313" key="3">
    <source>
        <dbReference type="EMBL" id="TQE43913.1"/>
    </source>
</evidence>
<dbReference type="GeneID" id="79852155"/>
<dbReference type="EMBL" id="VHIR01000005">
    <property type="protein sequence ID" value="TQE43913.1"/>
    <property type="molecule type" value="Genomic_DNA"/>
</dbReference>
<evidence type="ECO:0000256" key="1">
    <source>
        <dbReference type="ARBA" id="ARBA00008791"/>
    </source>
</evidence>
<dbReference type="PANTHER" id="PTHR46268">
    <property type="entry name" value="STRESS RESPONSE PROTEIN NHAX"/>
    <property type="match status" value="1"/>
</dbReference>
<dbReference type="STRING" id="1686286.GCA_900092335_00843"/>
<accession>A0A540R844</accession>
<dbReference type="CDD" id="cd00293">
    <property type="entry name" value="USP-like"/>
    <property type="match status" value="2"/>
</dbReference>
<sequence length="325" mass="34872">MAKNSAAFPPALADPSVPLRLLVLWNPATPGAEQSTGAIDVAAWLGRSTRVRVRVASTFVQPWASAPLAKLGGKYKKWLKAESSAYADAVRKRLADSTLEKKHWDKEPSALLVGPSQPRLLTDAAADFKADIILLGPHQAAPKHRLLAGSTADSLLHYSPVAVGLTPADAKLAKGGVKRINFAFSEDHHEGQDRALRQAASLAARLDVPLRLVAFSPTGLIHPPLNAQVDVTKKLATEWHEHTLSLLDRATDLVQDEFPQLEVSSVLGSGAGWQGAVDAVKWKKSDLMVFGSNPISPFARVFLGSHATELLPHLMVPVIVIPAEV</sequence>
<dbReference type="Proteomes" id="UP000318080">
    <property type="component" value="Unassembled WGS sequence"/>
</dbReference>
<name>A0A540R844_9CORY</name>